<evidence type="ECO:0000256" key="3">
    <source>
        <dbReference type="ARBA" id="ARBA00022801"/>
    </source>
</evidence>
<dbReference type="Gene3D" id="3.30.70.1490">
    <property type="entry name" value="Cysteine protease Prp"/>
    <property type="match status" value="1"/>
</dbReference>
<organism evidence="5">
    <name type="scientific">Podoviridae sp. ct90d35</name>
    <dbReference type="NCBI Taxonomy" id="2827724"/>
    <lineage>
        <taxon>Viruses</taxon>
        <taxon>Duplodnaviria</taxon>
        <taxon>Heunggongvirae</taxon>
        <taxon>Uroviricota</taxon>
        <taxon>Caudoviricetes</taxon>
    </lineage>
</organism>
<reference evidence="5" key="1">
    <citation type="journal article" date="2021" name="Proc. Natl. Acad. Sci. U.S.A.">
        <title>A Catalog of Tens of Thousands of Viruses from Human Metagenomes Reveals Hidden Associations with Chronic Diseases.</title>
        <authorList>
            <person name="Tisza M.J."/>
            <person name="Buck C.B."/>
        </authorList>
    </citation>
    <scope>NUCLEOTIDE SEQUENCE</scope>
    <source>
        <strain evidence="5">Ct90d35</strain>
    </source>
</reference>
<keyword evidence="3" id="KW-0378">Hydrolase</keyword>
<sequence>MLTIRFFQKPEKGTLHMTVRGHAGAGRKGEDLVCAGASMLAYTLAQAVSFYYQDGLLRRKPKLKLREGDCEIVCCPKEEGYAAVLTSYWTQQCGARTLAKNYPKNVRLEIRPADTESLA</sequence>
<keyword evidence="2" id="KW-0645">Protease</keyword>
<dbReference type="GO" id="GO:0006508">
    <property type="term" value="P:proteolysis"/>
    <property type="evidence" value="ECO:0007669"/>
    <property type="project" value="UniProtKB-KW"/>
</dbReference>
<keyword evidence="4" id="KW-0788">Thiol protease</keyword>
<proteinExistence type="predicted"/>
<evidence type="ECO:0000256" key="4">
    <source>
        <dbReference type="ARBA" id="ARBA00022807"/>
    </source>
</evidence>
<evidence type="ECO:0000256" key="2">
    <source>
        <dbReference type="ARBA" id="ARBA00022670"/>
    </source>
</evidence>
<dbReference type="GO" id="GO:0042254">
    <property type="term" value="P:ribosome biogenesis"/>
    <property type="evidence" value="ECO:0007669"/>
    <property type="project" value="UniProtKB-KW"/>
</dbReference>
<dbReference type="EMBL" id="BK032865">
    <property type="protein sequence ID" value="DAF64665.1"/>
    <property type="molecule type" value="Genomic_DNA"/>
</dbReference>
<dbReference type="InterPro" id="IPR007422">
    <property type="entry name" value="Peptidase_Prp"/>
</dbReference>
<evidence type="ECO:0000256" key="1">
    <source>
        <dbReference type="ARBA" id="ARBA00022517"/>
    </source>
</evidence>
<protein>
    <submittedName>
        <fullName evidence="5">YsxB-like protein</fullName>
    </submittedName>
</protein>
<dbReference type="CDD" id="cd16332">
    <property type="entry name" value="Prp-like"/>
    <property type="match status" value="1"/>
</dbReference>
<accession>A0A8S5TNG5</accession>
<name>A0A8S5TNG5_9CAUD</name>
<dbReference type="GO" id="GO:0008234">
    <property type="term" value="F:cysteine-type peptidase activity"/>
    <property type="evidence" value="ECO:0007669"/>
    <property type="project" value="UniProtKB-KW"/>
</dbReference>
<dbReference type="Pfam" id="PF04327">
    <property type="entry name" value="Peptidase_Prp"/>
    <property type="match status" value="1"/>
</dbReference>
<evidence type="ECO:0000313" key="5">
    <source>
        <dbReference type="EMBL" id="DAF64665.1"/>
    </source>
</evidence>
<keyword evidence="1" id="KW-0690">Ribosome biogenesis</keyword>
<dbReference type="SUPFAM" id="SSF118010">
    <property type="entry name" value="TM1457-like"/>
    <property type="match status" value="1"/>
</dbReference>
<dbReference type="InterPro" id="IPR036764">
    <property type="entry name" value="Peptidase_Prp_sf"/>
</dbReference>